<dbReference type="Gene3D" id="2.60.120.430">
    <property type="entry name" value="Galactose-binding lectin"/>
    <property type="match status" value="1"/>
</dbReference>
<reference evidence="2 3" key="1">
    <citation type="submission" date="2015-09" db="EMBL/GenBank/DDBJ databases">
        <title>Sorangium comparison.</title>
        <authorList>
            <person name="Zaburannyi N."/>
            <person name="Bunk B."/>
            <person name="Overmann J."/>
            <person name="Mueller R."/>
        </authorList>
    </citation>
    <scope>NUCLEOTIDE SEQUENCE [LARGE SCALE GENOMIC DNA]</scope>
    <source>
        <strain evidence="2 3">So ce26</strain>
    </source>
</reference>
<accession>A0A2L0F563</accession>
<organism evidence="2 3">
    <name type="scientific">Sorangium cellulosum</name>
    <name type="common">Polyangium cellulosum</name>
    <dbReference type="NCBI Taxonomy" id="56"/>
    <lineage>
        <taxon>Bacteria</taxon>
        <taxon>Pseudomonadati</taxon>
        <taxon>Myxococcota</taxon>
        <taxon>Polyangia</taxon>
        <taxon>Polyangiales</taxon>
        <taxon>Polyangiaceae</taxon>
        <taxon>Sorangium</taxon>
    </lineage>
</organism>
<evidence type="ECO:0000313" key="2">
    <source>
        <dbReference type="EMBL" id="AUX46738.1"/>
    </source>
</evidence>
<dbReference type="OrthoDB" id="5510995at2"/>
<gene>
    <name evidence="2" type="ORF">SOCE26_082470</name>
</gene>
<name>A0A2L0F563_SORCE</name>
<protein>
    <submittedName>
        <fullName evidence="2">Uncharacterized protein</fullName>
    </submittedName>
</protein>
<evidence type="ECO:0000313" key="3">
    <source>
        <dbReference type="Proteomes" id="UP000238348"/>
    </source>
</evidence>
<dbReference type="SUPFAM" id="SSF49785">
    <property type="entry name" value="Galactose-binding domain-like"/>
    <property type="match status" value="1"/>
</dbReference>
<dbReference type="Proteomes" id="UP000238348">
    <property type="component" value="Chromosome"/>
</dbReference>
<evidence type="ECO:0000256" key="1">
    <source>
        <dbReference type="SAM" id="MobiDB-lite"/>
    </source>
</evidence>
<dbReference type="RefSeq" id="WP_104984878.1">
    <property type="nucleotide sequence ID" value="NZ_CP012673.1"/>
</dbReference>
<proteinExistence type="predicted"/>
<dbReference type="EMBL" id="CP012673">
    <property type="protein sequence ID" value="AUX46738.1"/>
    <property type="molecule type" value="Genomic_DNA"/>
</dbReference>
<sequence length="268" mass="28325">MAKRKRAEWLRAAWALAASGCTTIAGLDGDYHPPEGQGGASGSTGSLSSTSGGGEVLPAVADMIDDMEDGDNAINDAGGREGYWYSFNDGTETAMQTPPAAPGEEAEPFTMTTLDPARLQSTTAACTQGSGFTAWGAAIGFDLNNPYGVKMPYDGSAHRGITFWARIAAGTADRVKVMISDGSTAPEGGHCDPDGIEPEMCNDNWADTLTLSDRWEQHAIAFEDLVQGQWGAEPLTPTLDATAMYSVQLLVDPSVDFDFCIDDIGFYD</sequence>
<feature type="region of interest" description="Disordered" evidence="1">
    <location>
        <begin position="29"/>
        <end position="56"/>
    </location>
</feature>
<dbReference type="AlphaFoldDB" id="A0A2L0F563"/>
<dbReference type="InterPro" id="IPR008979">
    <property type="entry name" value="Galactose-bd-like_sf"/>
</dbReference>